<protein>
    <submittedName>
        <fullName evidence="7">Alcohol dehydrogenase</fullName>
    </submittedName>
    <submittedName>
        <fullName evidence="8">Cytochrome c</fullName>
    </submittedName>
</protein>
<dbReference type="InterPro" id="IPR036909">
    <property type="entry name" value="Cyt_c-like_dom_sf"/>
</dbReference>
<evidence type="ECO:0000256" key="3">
    <source>
        <dbReference type="ARBA" id="ARBA00023004"/>
    </source>
</evidence>
<feature type="binding site" description="covalent" evidence="4">
    <location>
        <position position="58"/>
    </location>
    <ligand>
        <name>heme c</name>
        <dbReference type="ChEBI" id="CHEBI:61717"/>
        <label>1</label>
    </ligand>
</feature>
<evidence type="ECO:0000313" key="10">
    <source>
        <dbReference type="Proteomes" id="UP000619512"/>
    </source>
</evidence>
<dbReference type="EMBL" id="BMWW01000003">
    <property type="protein sequence ID" value="GGY86643.1"/>
    <property type="molecule type" value="Genomic_DNA"/>
</dbReference>
<feature type="binding site" description="covalent" evidence="4">
    <location>
        <position position="329"/>
    </location>
    <ligand>
        <name>heme c</name>
        <dbReference type="ChEBI" id="CHEBI:61717"/>
        <label>3</label>
    </ligand>
</feature>
<dbReference type="Proteomes" id="UP000619512">
    <property type="component" value="Unassembled WGS sequence"/>
</dbReference>
<evidence type="ECO:0000313" key="8">
    <source>
        <dbReference type="EMBL" id="QBQ39030.1"/>
    </source>
</evidence>
<reference evidence="8 9" key="2">
    <citation type="submission" date="2019-03" db="EMBL/GenBank/DDBJ databases">
        <title>Draft Genome Sequences of Six Type Strains of the Genus Massilia.</title>
        <authorList>
            <person name="Miess H."/>
            <person name="Frediansyhah A."/>
            <person name="Gross H."/>
        </authorList>
    </citation>
    <scope>NUCLEOTIDE SEQUENCE [LARGE SCALE GENOMIC DNA]</scope>
    <source>
        <strain evidence="8 9">DSM 17505</strain>
    </source>
</reference>
<dbReference type="PANTHER" id="PTHR35008">
    <property type="entry name" value="BLL4482 PROTEIN-RELATED"/>
    <property type="match status" value="1"/>
</dbReference>
<feature type="binding site" description="covalent" evidence="4">
    <location>
        <position position="207"/>
    </location>
    <ligand>
        <name>heme c</name>
        <dbReference type="ChEBI" id="CHEBI:61717"/>
        <label>2</label>
    </ligand>
</feature>
<dbReference type="InterPro" id="IPR009056">
    <property type="entry name" value="Cyt_c-like_dom"/>
</dbReference>
<dbReference type="GO" id="GO:0016020">
    <property type="term" value="C:membrane"/>
    <property type="evidence" value="ECO:0007669"/>
    <property type="project" value="InterPro"/>
</dbReference>
<feature type="domain" description="Cytochrome c" evidence="6">
    <location>
        <begin position="189"/>
        <end position="297"/>
    </location>
</feature>
<dbReference type="GO" id="GO:0009055">
    <property type="term" value="F:electron transfer activity"/>
    <property type="evidence" value="ECO:0007669"/>
    <property type="project" value="InterPro"/>
</dbReference>
<feature type="domain" description="Cytochrome c" evidence="6">
    <location>
        <begin position="316"/>
        <end position="406"/>
    </location>
</feature>
<feature type="binding site" description="covalent" evidence="4">
    <location>
        <position position="332"/>
    </location>
    <ligand>
        <name>heme c</name>
        <dbReference type="ChEBI" id="CHEBI:61717"/>
        <label>3</label>
    </ligand>
</feature>
<dbReference type="OrthoDB" id="9809720at2"/>
<keyword evidence="9" id="KW-1185">Reference proteome</keyword>
<dbReference type="GO" id="GO:0020037">
    <property type="term" value="F:heme binding"/>
    <property type="evidence" value="ECO:0007669"/>
    <property type="project" value="InterPro"/>
</dbReference>
<dbReference type="PANTHER" id="PTHR35008:SF4">
    <property type="entry name" value="BLL4482 PROTEIN"/>
    <property type="match status" value="1"/>
</dbReference>
<keyword evidence="3 5" id="KW-0408">Iron</keyword>
<dbReference type="RefSeq" id="WP_134387724.1">
    <property type="nucleotide sequence ID" value="NZ_BMWW01000003.1"/>
</dbReference>
<feature type="binding site" description="axial binding residue" evidence="5">
    <location>
        <position position="208"/>
    </location>
    <ligand>
        <name>heme c</name>
        <dbReference type="ChEBI" id="CHEBI:61717"/>
        <label>2</label>
    </ligand>
    <ligandPart>
        <name>Fe</name>
        <dbReference type="ChEBI" id="CHEBI:18248"/>
    </ligandPart>
</feature>
<feature type="binding site" description="axial binding residue" evidence="5">
    <location>
        <position position="333"/>
    </location>
    <ligand>
        <name>heme c</name>
        <dbReference type="ChEBI" id="CHEBI:61717"/>
        <label>3</label>
    </ligand>
    <ligandPart>
        <name>Fe</name>
        <dbReference type="ChEBI" id="CHEBI:18248"/>
    </ligandPart>
</feature>
<dbReference type="PROSITE" id="PS51007">
    <property type="entry name" value="CYTC"/>
    <property type="match status" value="3"/>
</dbReference>
<sequence length="427" mass="45352">MRKPVAIPLAITVLLVAVGAGLLWPRHDAGPPPGAAFAALPAAEKIARGAYLARAGDCMACHTVRGGAPYAGGRALQTPFGAVIAPNITQDVATGIGAWSADDFWNALHNGRSRDGRLLYPAFPYTSYTVITRDDADALYAYFRTVPAVRQPNAPHRLRFPYNQQIALAAWRALYFHPASFKPEPAQPAQWNRGAYLVQGLGHCSACHSARNALGGSDDDLSGGLVPVLGWYAPALTSDAEAGLGSWPVDDIARLLHTGVSPRATVFGPMAEVVRESLQHLSADDVRAMAVYLKSLPRAEGSEKPYKRVQTPEALAFLQAGARLYEKHCVDCHGAAGEGAPPAYPPLAGNRALTMVDAANPIRIVLNGGFPPGTHGNPRPYGMPPFSHVLGDVEVAQLVSYLRSAWGNNAPPVGGGDVNRYRSVPLE</sequence>
<evidence type="ECO:0000256" key="1">
    <source>
        <dbReference type="ARBA" id="ARBA00022617"/>
    </source>
</evidence>
<reference evidence="7" key="3">
    <citation type="submission" date="2022-12" db="EMBL/GenBank/DDBJ databases">
        <authorList>
            <person name="Sun Q."/>
            <person name="Kim S."/>
        </authorList>
    </citation>
    <scope>NUCLEOTIDE SEQUENCE</scope>
    <source>
        <strain evidence="7">KCTC 12344</strain>
    </source>
</reference>
<name>A0A4P7BKN2_9BURK</name>
<feature type="binding site" description="covalent" evidence="4">
    <location>
        <position position="204"/>
    </location>
    <ligand>
        <name>heme c</name>
        <dbReference type="ChEBI" id="CHEBI:61717"/>
        <label>2</label>
    </ligand>
</feature>
<feature type="domain" description="Cytochrome c" evidence="6">
    <location>
        <begin position="44"/>
        <end position="147"/>
    </location>
</feature>
<dbReference type="AlphaFoldDB" id="A0A4P7BKN2"/>
<evidence type="ECO:0000313" key="7">
    <source>
        <dbReference type="EMBL" id="GGY86643.1"/>
    </source>
</evidence>
<organism evidence="7 10">
    <name type="scientific">Pseudoduganella plicata</name>
    <dbReference type="NCBI Taxonomy" id="321984"/>
    <lineage>
        <taxon>Bacteria</taxon>
        <taxon>Pseudomonadati</taxon>
        <taxon>Pseudomonadota</taxon>
        <taxon>Betaproteobacteria</taxon>
        <taxon>Burkholderiales</taxon>
        <taxon>Oxalobacteraceae</taxon>
        <taxon>Telluria group</taxon>
        <taxon>Pseudoduganella</taxon>
    </lineage>
</organism>
<proteinExistence type="predicted"/>
<evidence type="ECO:0000256" key="5">
    <source>
        <dbReference type="PIRSR" id="PIRSR000018-51"/>
    </source>
</evidence>
<dbReference type="GO" id="GO:0016614">
    <property type="term" value="F:oxidoreductase activity, acting on CH-OH group of donors"/>
    <property type="evidence" value="ECO:0007669"/>
    <property type="project" value="InterPro"/>
</dbReference>
<feature type="binding site" description="axial binding residue" evidence="5">
    <location>
        <position position="62"/>
    </location>
    <ligand>
        <name>heme c</name>
        <dbReference type="ChEBI" id="CHEBI:61717"/>
        <label>1</label>
    </ligand>
    <ligandPart>
        <name>Fe</name>
        <dbReference type="ChEBI" id="CHEBI:18248"/>
    </ligandPart>
</feature>
<dbReference type="InterPro" id="IPR014353">
    <property type="entry name" value="Membr-bd_ADH_cyt_c"/>
</dbReference>
<evidence type="ECO:0000256" key="4">
    <source>
        <dbReference type="PIRSR" id="PIRSR000018-50"/>
    </source>
</evidence>
<dbReference type="PIRSF" id="PIRSF000018">
    <property type="entry name" value="Mb_ADH_cyt_c"/>
    <property type="match status" value="1"/>
</dbReference>
<dbReference type="EMBL" id="CP038026">
    <property type="protein sequence ID" value="QBQ39030.1"/>
    <property type="molecule type" value="Genomic_DNA"/>
</dbReference>
<dbReference type="GO" id="GO:0005506">
    <property type="term" value="F:iron ion binding"/>
    <property type="evidence" value="ECO:0007669"/>
    <property type="project" value="InterPro"/>
</dbReference>
<reference evidence="7" key="1">
    <citation type="journal article" date="2014" name="Int. J. Syst. Evol. Microbiol.">
        <title>Complete genome sequence of Corynebacterium casei LMG S-19264T (=DSM 44701T), isolated from a smear-ripened cheese.</title>
        <authorList>
            <consortium name="US DOE Joint Genome Institute (JGI-PGF)"/>
            <person name="Walter F."/>
            <person name="Albersmeier A."/>
            <person name="Kalinowski J."/>
            <person name="Ruckert C."/>
        </authorList>
    </citation>
    <scope>NUCLEOTIDE SEQUENCE</scope>
    <source>
        <strain evidence="7">KCTC 12344</strain>
    </source>
</reference>
<gene>
    <name evidence="8" type="ORF">E1742_24955</name>
    <name evidence="7" type="ORF">GCM10007388_19900</name>
</gene>
<dbReference type="Gene3D" id="1.10.760.10">
    <property type="entry name" value="Cytochrome c-like domain"/>
    <property type="match status" value="3"/>
</dbReference>
<evidence type="ECO:0000259" key="6">
    <source>
        <dbReference type="PROSITE" id="PS51007"/>
    </source>
</evidence>
<dbReference type="SUPFAM" id="SSF46626">
    <property type="entry name" value="Cytochrome c"/>
    <property type="match status" value="3"/>
</dbReference>
<evidence type="ECO:0000256" key="2">
    <source>
        <dbReference type="ARBA" id="ARBA00022723"/>
    </source>
</evidence>
<comment type="cofactor">
    <cofactor evidence="4">
        <name>heme c</name>
        <dbReference type="ChEBI" id="CHEBI:61717"/>
    </cofactor>
    <text evidence="4">Binds 3 heme c groups covalently per subunit.</text>
</comment>
<dbReference type="Pfam" id="PF00034">
    <property type="entry name" value="Cytochrom_C"/>
    <property type="match status" value="2"/>
</dbReference>
<dbReference type="Proteomes" id="UP000294359">
    <property type="component" value="Chromosome"/>
</dbReference>
<keyword evidence="2 5" id="KW-0479">Metal-binding</keyword>
<evidence type="ECO:0000313" key="9">
    <source>
        <dbReference type="Proteomes" id="UP000294359"/>
    </source>
</evidence>
<keyword evidence="1 4" id="KW-0349">Heme</keyword>
<dbReference type="InterPro" id="IPR051459">
    <property type="entry name" value="Cytochrome_c-type_DH"/>
</dbReference>
<accession>A0A4P7BKN2</accession>
<feature type="binding site" description="covalent" evidence="4">
    <location>
        <position position="61"/>
    </location>
    <ligand>
        <name>heme c</name>
        <dbReference type="ChEBI" id="CHEBI:61717"/>
        <label>1</label>
    </ligand>
</feature>